<dbReference type="RefSeq" id="WP_308895980.1">
    <property type="nucleotide sequence ID" value="NZ_CP133218.1"/>
</dbReference>
<reference evidence="1 2" key="1">
    <citation type="submission" date="2023-08" db="EMBL/GenBank/DDBJ databases">
        <title>New molecular markers tilS and rpoB for phylogenetic and monitoring studies of the genus Thiothrix biodiversity.</title>
        <authorList>
            <person name="Ravin N.V."/>
            <person name="Smolyakov D."/>
            <person name="Markov N.D."/>
            <person name="Beletsky A.V."/>
            <person name="Mardanov A.V."/>
            <person name="Rudenko T.S."/>
            <person name="Grabovich M.Y."/>
        </authorList>
    </citation>
    <scope>NUCLEOTIDE SEQUENCE [LARGE SCALE GENOMIC DNA]</scope>
    <source>
        <strain evidence="1 2">MK1</strain>
    </source>
</reference>
<keyword evidence="2" id="KW-1185">Reference proteome</keyword>
<gene>
    <name evidence="1" type="ORF">RCF98_02575</name>
</gene>
<protein>
    <submittedName>
        <fullName evidence="1">Uncharacterized protein</fullName>
    </submittedName>
</protein>
<name>A0ABY9MRT3_9GAMM</name>
<accession>A0ABY9MRT3</accession>
<proteinExistence type="predicted"/>
<dbReference type="EMBL" id="CP133218">
    <property type="protein sequence ID" value="WML91248.1"/>
    <property type="molecule type" value="Genomic_DNA"/>
</dbReference>
<sequence>MENDSKIIEQLPYVILTQWKAAQREDTPAEWAYVAGMIGGEISRNPCPELMTAHNIAMQSATTAASRATTGKFSLLNPQQRLDALSDALIRMKSHSVILSQFFARPATKQAALEGMEAELANLQTLWALVRADLSEVQQ</sequence>
<dbReference type="Proteomes" id="UP001236657">
    <property type="component" value="Chromosome"/>
</dbReference>
<evidence type="ECO:0000313" key="2">
    <source>
        <dbReference type="Proteomes" id="UP001236657"/>
    </source>
</evidence>
<organism evidence="1 2">
    <name type="scientific">Thiothrix lacustris</name>
    <dbReference type="NCBI Taxonomy" id="525917"/>
    <lineage>
        <taxon>Bacteria</taxon>
        <taxon>Pseudomonadati</taxon>
        <taxon>Pseudomonadota</taxon>
        <taxon>Gammaproteobacteria</taxon>
        <taxon>Thiotrichales</taxon>
        <taxon>Thiotrichaceae</taxon>
        <taxon>Thiothrix</taxon>
    </lineage>
</organism>
<evidence type="ECO:0000313" key="1">
    <source>
        <dbReference type="EMBL" id="WML91248.1"/>
    </source>
</evidence>